<dbReference type="EMBL" id="CP000839">
    <property type="protein sequence ID" value="ABW31995.1"/>
    <property type="molecule type" value="Genomic_DNA"/>
</dbReference>
<evidence type="ECO:0000313" key="3">
    <source>
        <dbReference type="Proteomes" id="UP000000268"/>
    </source>
</evidence>
<evidence type="ECO:0008006" key="4">
    <source>
        <dbReference type="Google" id="ProtNLM"/>
    </source>
</evidence>
<feature type="signal peptide" evidence="1">
    <location>
        <begin position="1"/>
        <end position="22"/>
    </location>
</feature>
<feature type="chain" id="PRO_5002734741" description="PepSY domain-containing protein" evidence="1">
    <location>
        <begin position="23"/>
        <end position="141"/>
    </location>
</feature>
<dbReference type="Proteomes" id="UP000000268">
    <property type="component" value="Plasmid pREB2"/>
</dbReference>
<keyword evidence="1" id="KW-0732">Signal</keyword>
<proteinExistence type="predicted"/>
<reference evidence="2 3" key="1">
    <citation type="journal article" date="2008" name="Proc. Natl. Acad. Sci. U.S.A.">
        <title>Niche adaptation and genome expansion in the chlorophyll d-producing cyanobacterium Acaryochloris marina.</title>
        <authorList>
            <person name="Swingley W.D."/>
            <person name="Chen M."/>
            <person name="Cheung P.C."/>
            <person name="Conrad A.L."/>
            <person name="Dejesa L.C."/>
            <person name="Hao J."/>
            <person name="Honchak B.M."/>
            <person name="Karbach L.E."/>
            <person name="Kurdoglu A."/>
            <person name="Lahiri S."/>
            <person name="Mastrian S.D."/>
            <person name="Miyashita H."/>
            <person name="Page L."/>
            <person name="Ramakrishna P."/>
            <person name="Satoh S."/>
            <person name="Sattley W.M."/>
            <person name="Shimada Y."/>
            <person name="Taylor H.L."/>
            <person name="Tomo T."/>
            <person name="Tsuchiya T."/>
            <person name="Wang Z.T."/>
            <person name="Raymond J."/>
            <person name="Mimuro M."/>
            <person name="Blankenship R.E."/>
            <person name="Touchman J.W."/>
        </authorList>
    </citation>
    <scope>NUCLEOTIDE SEQUENCE [LARGE SCALE GENOMIC DNA]</scope>
    <source>
        <strain evidence="3">MBIC 11017</strain>
        <plasmid evidence="3">Plasmid pREB2</plasmid>
    </source>
</reference>
<dbReference type="AlphaFoldDB" id="A8ZLG8"/>
<keyword evidence="2" id="KW-0614">Plasmid</keyword>
<evidence type="ECO:0000256" key="1">
    <source>
        <dbReference type="SAM" id="SignalP"/>
    </source>
</evidence>
<gene>
    <name evidence="2" type="ordered locus">AM1_B0276</name>
</gene>
<evidence type="ECO:0000313" key="2">
    <source>
        <dbReference type="EMBL" id="ABW31995.1"/>
    </source>
</evidence>
<geneLocation type="plasmid" evidence="2 3">
    <name>pREB2</name>
</geneLocation>
<sequence length="141" mass="15744">MKYKLLLPLVLLFVSIPLSARADVNSCTQKLIKERIVFSPWAFTGGDHVAKTEYNGATYHLIYLIDEAGRETTVVIKENSSVCEAAYYNPTGGGRDAEEVLPGPVFKALVPAATARNNERAKQNQALEREITEEYRRRKGN</sequence>
<name>A8ZLG8_ACAM1</name>
<protein>
    <recommendedName>
        <fullName evidence="4">PepSY domain-containing protein</fullName>
    </recommendedName>
</protein>
<dbReference type="KEGG" id="amr:AM1_B0276"/>
<accession>A8ZLG8</accession>
<keyword evidence="3" id="KW-1185">Reference proteome</keyword>
<organism evidence="2 3">
    <name type="scientific">Acaryochloris marina (strain MBIC 11017)</name>
    <dbReference type="NCBI Taxonomy" id="329726"/>
    <lineage>
        <taxon>Bacteria</taxon>
        <taxon>Bacillati</taxon>
        <taxon>Cyanobacteriota</taxon>
        <taxon>Cyanophyceae</taxon>
        <taxon>Acaryochloridales</taxon>
        <taxon>Acaryochloridaceae</taxon>
        <taxon>Acaryochloris</taxon>
    </lineage>
</organism>
<dbReference type="HOGENOM" id="CLU_1821128_0_0_3"/>